<dbReference type="Proteomes" id="UP000273500">
    <property type="component" value="Unassembled WGS sequence"/>
</dbReference>
<dbReference type="NCBIfam" id="TIGR01352">
    <property type="entry name" value="tonB_Cterm"/>
    <property type="match status" value="1"/>
</dbReference>
<dbReference type="PANTHER" id="PTHR33446:SF2">
    <property type="entry name" value="PROTEIN TONB"/>
    <property type="match status" value="1"/>
</dbReference>
<dbReference type="Gene3D" id="3.30.1150.10">
    <property type="match status" value="1"/>
</dbReference>
<dbReference type="EMBL" id="RWIT01000001">
    <property type="protein sequence ID" value="RSK51393.1"/>
    <property type="molecule type" value="Genomic_DNA"/>
</dbReference>
<evidence type="ECO:0000256" key="3">
    <source>
        <dbReference type="ARBA" id="ARBA00022448"/>
    </source>
</evidence>
<keyword evidence="7" id="KW-0653">Protein transport</keyword>
<evidence type="ECO:0000256" key="2">
    <source>
        <dbReference type="ARBA" id="ARBA00006555"/>
    </source>
</evidence>
<dbReference type="GO" id="GO:0098797">
    <property type="term" value="C:plasma membrane protein complex"/>
    <property type="evidence" value="ECO:0007669"/>
    <property type="project" value="TreeGrafter"/>
</dbReference>
<evidence type="ECO:0000256" key="10">
    <source>
        <dbReference type="SAM" id="MobiDB-lite"/>
    </source>
</evidence>
<dbReference type="AlphaFoldDB" id="A0A3R9MVY5"/>
<evidence type="ECO:0000256" key="4">
    <source>
        <dbReference type="ARBA" id="ARBA00022475"/>
    </source>
</evidence>
<keyword evidence="6" id="KW-0812">Transmembrane</keyword>
<comment type="similarity">
    <text evidence="2">Belongs to the TonB family.</text>
</comment>
<dbReference type="Pfam" id="PF07661">
    <property type="entry name" value="MORN_2"/>
    <property type="match status" value="2"/>
</dbReference>
<dbReference type="SUPFAM" id="SSF82185">
    <property type="entry name" value="Histone H3 K4-specific methyltransferase SET7/9 N-terminal domain"/>
    <property type="match status" value="1"/>
</dbReference>
<feature type="domain" description="TonB C-terminal" evidence="11">
    <location>
        <begin position="205"/>
        <end position="301"/>
    </location>
</feature>
<keyword evidence="4" id="KW-1003">Cell membrane</keyword>
<comment type="subcellular location">
    <subcellularLocation>
        <location evidence="1">Cell inner membrane</location>
        <topology evidence="1">Single-pass membrane protein</topology>
        <orientation evidence="1">Periplasmic side</orientation>
    </subcellularLocation>
</comment>
<dbReference type="InterPro" id="IPR051045">
    <property type="entry name" value="TonB-dependent_transducer"/>
</dbReference>
<evidence type="ECO:0000259" key="11">
    <source>
        <dbReference type="PROSITE" id="PS52015"/>
    </source>
</evidence>
<dbReference type="OrthoDB" id="9812355at2"/>
<reference evidence="12 13" key="1">
    <citation type="submission" date="2018-12" db="EMBL/GenBank/DDBJ databases">
        <authorList>
            <person name="Feng G."/>
            <person name="Zhu H."/>
        </authorList>
    </citation>
    <scope>NUCLEOTIDE SEQUENCE [LARGE SCALE GENOMIC DNA]</scope>
    <source>
        <strain evidence="12 13">KCTC 12533</strain>
    </source>
</reference>
<evidence type="ECO:0000256" key="6">
    <source>
        <dbReference type="ARBA" id="ARBA00022692"/>
    </source>
</evidence>
<dbReference type="PANTHER" id="PTHR33446">
    <property type="entry name" value="PROTEIN TONB-RELATED"/>
    <property type="match status" value="1"/>
</dbReference>
<dbReference type="PROSITE" id="PS52015">
    <property type="entry name" value="TONB_CTD"/>
    <property type="match status" value="1"/>
</dbReference>
<dbReference type="Gene3D" id="3.90.930.1">
    <property type="match status" value="1"/>
</dbReference>
<dbReference type="Pfam" id="PF03544">
    <property type="entry name" value="TonB_C"/>
    <property type="match status" value="1"/>
</dbReference>
<accession>A0A3R9MVY5</accession>
<evidence type="ECO:0000313" key="13">
    <source>
        <dbReference type="Proteomes" id="UP000273500"/>
    </source>
</evidence>
<sequence>MRIQYALLLSVALFARSGQGQSLPAVYLNDRDEATVPDSATHYRLVDRKNELLGTYAMREYALSGTLLLKGTLSSIDPPVRNGLLTWYHPTGSKAAQVHYHDDEADGLYLGWYDDGRVSQRGDYADGQRVGRWITVHRNGQKRSEGRYNNGRPVGEWRYYYDTGELSAIEMPDRHGKPLALAFFNKDGSPYMGRVRTREYPQFPGGEAALLNYIERNTAYPRNIRRKGITGNVYVSYTVGEDGRVGQVRVVQGLAPDADQEARRVVASLPPFEPGREYNLPTAMTFTIPIHFAPNFSLTSGVKPPQVPPSEARAAAPDPETE</sequence>
<evidence type="ECO:0000256" key="1">
    <source>
        <dbReference type="ARBA" id="ARBA00004383"/>
    </source>
</evidence>
<evidence type="ECO:0000256" key="7">
    <source>
        <dbReference type="ARBA" id="ARBA00022927"/>
    </source>
</evidence>
<dbReference type="GO" id="GO:0031992">
    <property type="term" value="F:energy transducer activity"/>
    <property type="evidence" value="ECO:0007669"/>
    <property type="project" value="TreeGrafter"/>
</dbReference>
<name>A0A3R9MVY5_9BACT</name>
<dbReference type="SUPFAM" id="SSF74653">
    <property type="entry name" value="TolA/TonB C-terminal domain"/>
    <property type="match status" value="1"/>
</dbReference>
<evidence type="ECO:0000256" key="5">
    <source>
        <dbReference type="ARBA" id="ARBA00022519"/>
    </source>
</evidence>
<dbReference type="InterPro" id="IPR037682">
    <property type="entry name" value="TonB_C"/>
</dbReference>
<gene>
    <name evidence="12" type="ORF">EI291_03540</name>
</gene>
<dbReference type="InterPro" id="IPR006260">
    <property type="entry name" value="TonB/TolA_C"/>
</dbReference>
<dbReference type="GO" id="GO:0015031">
    <property type="term" value="P:protein transport"/>
    <property type="evidence" value="ECO:0007669"/>
    <property type="project" value="UniProtKB-KW"/>
</dbReference>
<keyword evidence="5" id="KW-0997">Cell inner membrane</keyword>
<evidence type="ECO:0000256" key="9">
    <source>
        <dbReference type="ARBA" id="ARBA00023136"/>
    </source>
</evidence>
<proteinExistence type="inferred from homology"/>
<evidence type="ECO:0000313" key="12">
    <source>
        <dbReference type="EMBL" id="RSK51393.1"/>
    </source>
</evidence>
<organism evidence="12 13">
    <name type="scientific">Hymenobacter rigui</name>
    <dbReference type="NCBI Taxonomy" id="334424"/>
    <lineage>
        <taxon>Bacteria</taxon>
        <taxon>Pseudomonadati</taxon>
        <taxon>Bacteroidota</taxon>
        <taxon>Cytophagia</taxon>
        <taxon>Cytophagales</taxon>
        <taxon>Hymenobacteraceae</taxon>
        <taxon>Hymenobacter</taxon>
    </lineage>
</organism>
<dbReference type="InterPro" id="IPR011652">
    <property type="entry name" value="MORN_2"/>
</dbReference>
<keyword evidence="8" id="KW-1133">Transmembrane helix</keyword>
<feature type="region of interest" description="Disordered" evidence="10">
    <location>
        <begin position="300"/>
        <end position="322"/>
    </location>
</feature>
<protein>
    <submittedName>
        <fullName evidence="12">TonB family protein</fullName>
    </submittedName>
</protein>
<evidence type="ECO:0000256" key="8">
    <source>
        <dbReference type="ARBA" id="ARBA00022989"/>
    </source>
</evidence>
<keyword evidence="3" id="KW-0813">Transport</keyword>
<keyword evidence="9" id="KW-0472">Membrane</keyword>
<dbReference type="GO" id="GO:0055085">
    <property type="term" value="P:transmembrane transport"/>
    <property type="evidence" value="ECO:0007669"/>
    <property type="project" value="InterPro"/>
</dbReference>
<keyword evidence="13" id="KW-1185">Reference proteome</keyword>
<comment type="caution">
    <text evidence="12">The sequence shown here is derived from an EMBL/GenBank/DDBJ whole genome shotgun (WGS) entry which is preliminary data.</text>
</comment>